<sequence length="113" mass="12419">MVYWQTLPLVHFSCVATTTVAAAAAAQAMVQVWRIHFRLLMTIHPAAYVSGAKKRNMTWWEAVNRCASSSYCCHHLTPLLSVYPHRKLSVARIVPGLAVTILVAVTSAAVTKV</sequence>
<proteinExistence type="predicted"/>
<feature type="transmembrane region" description="Helical" evidence="1">
    <location>
        <begin position="90"/>
        <end position="110"/>
    </location>
</feature>
<feature type="chain" id="PRO_5014863229" description="Secreted protein" evidence="2">
    <location>
        <begin position="23"/>
        <end position="113"/>
    </location>
</feature>
<dbReference type="AlphaFoldDB" id="A0A2M4DRV7"/>
<evidence type="ECO:0000313" key="3">
    <source>
        <dbReference type="EMBL" id="MBW80249.1"/>
    </source>
</evidence>
<keyword evidence="2" id="KW-0732">Signal</keyword>
<evidence type="ECO:0000256" key="1">
    <source>
        <dbReference type="SAM" id="Phobius"/>
    </source>
</evidence>
<reference evidence="3" key="1">
    <citation type="submission" date="2018-01" db="EMBL/GenBank/DDBJ databases">
        <title>An insight into the sialome of Amazonian anophelines.</title>
        <authorList>
            <person name="Ribeiro J.M."/>
            <person name="Scarpassa V."/>
            <person name="Calvo E."/>
        </authorList>
    </citation>
    <scope>NUCLEOTIDE SEQUENCE</scope>
</reference>
<evidence type="ECO:0008006" key="4">
    <source>
        <dbReference type="Google" id="ProtNLM"/>
    </source>
</evidence>
<name>A0A2M4DRV7_ANODA</name>
<evidence type="ECO:0000256" key="2">
    <source>
        <dbReference type="SAM" id="SignalP"/>
    </source>
</evidence>
<dbReference type="EMBL" id="GGFL01016071">
    <property type="protein sequence ID" value="MBW80249.1"/>
    <property type="molecule type" value="Transcribed_RNA"/>
</dbReference>
<keyword evidence="1" id="KW-0812">Transmembrane</keyword>
<organism evidence="3">
    <name type="scientific">Anopheles darlingi</name>
    <name type="common">Mosquito</name>
    <dbReference type="NCBI Taxonomy" id="43151"/>
    <lineage>
        <taxon>Eukaryota</taxon>
        <taxon>Metazoa</taxon>
        <taxon>Ecdysozoa</taxon>
        <taxon>Arthropoda</taxon>
        <taxon>Hexapoda</taxon>
        <taxon>Insecta</taxon>
        <taxon>Pterygota</taxon>
        <taxon>Neoptera</taxon>
        <taxon>Endopterygota</taxon>
        <taxon>Diptera</taxon>
        <taxon>Nematocera</taxon>
        <taxon>Culicoidea</taxon>
        <taxon>Culicidae</taxon>
        <taxon>Anophelinae</taxon>
        <taxon>Anopheles</taxon>
    </lineage>
</organism>
<accession>A0A2M4DRV7</accession>
<feature type="signal peptide" evidence="2">
    <location>
        <begin position="1"/>
        <end position="22"/>
    </location>
</feature>
<keyword evidence="1" id="KW-0472">Membrane</keyword>
<keyword evidence="1" id="KW-1133">Transmembrane helix</keyword>
<protein>
    <recommendedName>
        <fullName evidence="4">Secreted protein</fullName>
    </recommendedName>
</protein>